<keyword evidence="2" id="KW-0812">Transmembrane</keyword>
<accession>D7BKY9</accession>
<feature type="domain" description="LytR/CpsA/Psr regulator C-terminal" evidence="3">
    <location>
        <begin position="123"/>
        <end position="208"/>
    </location>
</feature>
<evidence type="ECO:0000256" key="2">
    <source>
        <dbReference type="SAM" id="Phobius"/>
    </source>
</evidence>
<dbReference type="PANTHER" id="PTHR33392:SF6">
    <property type="entry name" value="POLYISOPRENYL-TEICHOIC ACID--PEPTIDOGLYCAN TEICHOIC ACID TRANSFERASE TAGU"/>
    <property type="match status" value="1"/>
</dbReference>
<proteinExistence type="predicted"/>
<protein>
    <recommendedName>
        <fullName evidence="3">LytR/CpsA/Psr regulator C-terminal domain-containing protein</fullName>
    </recommendedName>
</protein>
<dbReference type="AlphaFoldDB" id="D7BKY9"/>
<dbReference type="RefSeq" id="WP_013170807.1">
    <property type="nucleotide sequence ID" value="NC_014218.1"/>
</dbReference>
<keyword evidence="2" id="KW-1133">Transmembrane helix</keyword>
<dbReference type="InterPro" id="IPR050922">
    <property type="entry name" value="LytR/CpsA/Psr_CW_biosynth"/>
</dbReference>
<evidence type="ECO:0000259" key="3">
    <source>
        <dbReference type="Pfam" id="PF13399"/>
    </source>
</evidence>
<feature type="transmembrane region" description="Helical" evidence="2">
    <location>
        <begin position="31"/>
        <end position="50"/>
    </location>
</feature>
<sequence length="209" mass="22243">MNAYLEDEFDRLAQERQTLGAHRKPTRVSPWLVALVAVLLIAPLAGWGVGKWISSDSSARETVASVVTPEKDKQAEQEKDKQTEQNSSTPDKAGQAPAEPKKEEAPPAPPAPAEPEKPALNKNVNVRVLNGKGISGLAAEVQGQLKEAGYANVTADNYKGGNTPTTTTIYYKNADMKAMAEDIAQHLGRGAVAEGDGVSMSADIVVVLR</sequence>
<dbReference type="KEGG" id="ahe:Arch_1632"/>
<dbReference type="PANTHER" id="PTHR33392">
    <property type="entry name" value="POLYISOPRENYL-TEICHOIC ACID--PEPTIDOGLYCAN TEICHOIC ACID TRANSFERASE TAGU"/>
    <property type="match status" value="1"/>
</dbReference>
<evidence type="ECO:0000313" key="5">
    <source>
        <dbReference type="Proteomes" id="UP000000376"/>
    </source>
</evidence>
<evidence type="ECO:0000256" key="1">
    <source>
        <dbReference type="SAM" id="MobiDB-lite"/>
    </source>
</evidence>
<organism evidence="4 5">
    <name type="scientific">Arcanobacterium haemolyticum (strain ATCC 9345 / DSM 20595 / CCM 5947 / CCUG 17215 / LMG 16163 / NBRC 15585 / NCTC 8452 / 11018)</name>
    <dbReference type="NCBI Taxonomy" id="644284"/>
    <lineage>
        <taxon>Bacteria</taxon>
        <taxon>Bacillati</taxon>
        <taxon>Actinomycetota</taxon>
        <taxon>Actinomycetes</taxon>
        <taxon>Actinomycetales</taxon>
        <taxon>Actinomycetaceae</taxon>
        <taxon>Arcanobacterium</taxon>
    </lineage>
</organism>
<evidence type="ECO:0000313" key="4">
    <source>
        <dbReference type="EMBL" id="ADH93319.1"/>
    </source>
</evidence>
<keyword evidence="5" id="KW-1185">Reference proteome</keyword>
<dbReference type="Gene3D" id="3.30.70.2390">
    <property type="match status" value="1"/>
</dbReference>
<name>D7BKY9_ARCHD</name>
<dbReference type="HOGENOM" id="CLU_110134_1_0_11"/>
<dbReference type="Proteomes" id="UP000000376">
    <property type="component" value="Chromosome"/>
</dbReference>
<dbReference type="Pfam" id="PF13399">
    <property type="entry name" value="LytR_C"/>
    <property type="match status" value="1"/>
</dbReference>
<dbReference type="eggNOG" id="ENOG50330SA">
    <property type="taxonomic scope" value="Bacteria"/>
</dbReference>
<reference evidence="4 5" key="1">
    <citation type="journal article" date="2010" name="Stand. Genomic Sci.">
        <title>Complete genome sequence of Arcanobacterium haemolyticum type strain (11018).</title>
        <authorList>
            <person name="Yasawong M."/>
            <person name="Teshima H."/>
            <person name="Lapidus A."/>
            <person name="Nolan M."/>
            <person name="Lucas S."/>
            <person name="Glavina Del Rio T."/>
            <person name="Tice H."/>
            <person name="Cheng J."/>
            <person name="Bruce D."/>
            <person name="Detter C."/>
            <person name="Tapia R."/>
            <person name="Han C."/>
            <person name="Goodwin L."/>
            <person name="Pitluck S."/>
            <person name="Liolios K."/>
            <person name="Ivanova N."/>
            <person name="Mavromatis K."/>
            <person name="Mikhailova N."/>
            <person name="Pati A."/>
            <person name="Chen A."/>
            <person name="Palaniappan K."/>
            <person name="Land M."/>
            <person name="Hauser L."/>
            <person name="Chang Y."/>
            <person name="Jeffries C."/>
            <person name="Rohde M."/>
            <person name="Sikorski J."/>
            <person name="Pukall R."/>
            <person name="Goker M."/>
            <person name="Woyke T."/>
            <person name="Bristow J."/>
            <person name="Eisen J."/>
            <person name="Markowitz V."/>
            <person name="Hugenholtz P."/>
            <person name="Kyrpides N."/>
            <person name="Klenk H."/>
        </authorList>
    </citation>
    <scope>NUCLEOTIDE SEQUENCE [LARGE SCALE GENOMIC DNA]</scope>
    <source>
        <strain evidence="5">ATCC 9345 / DSM 20595 / CCUG 17215 / LMG 16163 / NBRC 15585 / NCTC 8452 / 11018</strain>
    </source>
</reference>
<gene>
    <name evidence="4" type="ordered locus">Arch_1632</name>
</gene>
<feature type="compositionally biased region" description="Basic and acidic residues" evidence="1">
    <location>
        <begin position="69"/>
        <end position="83"/>
    </location>
</feature>
<dbReference type="STRING" id="644284.Arch_1632"/>
<dbReference type="EMBL" id="CP002045">
    <property type="protein sequence ID" value="ADH93319.1"/>
    <property type="molecule type" value="Genomic_DNA"/>
</dbReference>
<keyword evidence="2" id="KW-0472">Membrane</keyword>
<dbReference type="InterPro" id="IPR027381">
    <property type="entry name" value="LytR/CpsA/Psr_C"/>
</dbReference>
<feature type="region of interest" description="Disordered" evidence="1">
    <location>
        <begin position="64"/>
        <end position="121"/>
    </location>
</feature>